<proteinExistence type="predicted"/>
<keyword evidence="2" id="KW-0808">Transferase</keyword>
<dbReference type="InterPro" id="IPR029063">
    <property type="entry name" value="SAM-dependent_MTases_sf"/>
</dbReference>
<comment type="caution">
    <text evidence="3">The sequence shown here is derived from an EMBL/GenBank/DDBJ whole genome shotgun (WGS) entry which is preliminary data.</text>
</comment>
<sequence length="226" mass="23586">MPSPSGTLLARFLTSEADADGYDGLRLVRLPFVPEISLHLADDAIVLEARLEIQSGMTFHPFWTNAWAGGQAVARYVLDHPELVAGRRVLDVACGGGVAAIAAARAGAAVVTANDIDPYACAAAAMNADANAVSLRLLEGDLLGGDGGDAEVILVGDAFYDRDLAARMTVFLRRATARGATVLVGDPGRGHVPEHWLQVLRAYRITGLGAAQDAGITEVSVLGSVR</sequence>
<name>A0A919IDI1_9ACTN</name>
<dbReference type="Gene3D" id="3.40.50.150">
    <property type="entry name" value="Vaccinia Virus protein VP39"/>
    <property type="match status" value="1"/>
</dbReference>
<evidence type="ECO:0000313" key="4">
    <source>
        <dbReference type="Proteomes" id="UP000619479"/>
    </source>
</evidence>
<reference evidence="3" key="1">
    <citation type="submission" date="2021-01" db="EMBL/GenBank/DDBJ databases">
        <title>Whole genome shotgun sequence of Actinoplanes cyaneus NBRC 14990.</title>
        <authorList>
            <person name="Komaki H."/>
            <person name="Tamura T."/>
        </authorList>
    </citation>
    <scope>NUCLEOTIDE SEQUENCE</scope>
    <source>
        <strain evidence="3">NBRC 14990</strain>
    </source>
</reference>
<keyword evidence="3" id="KW-0687">Ribonucleoprotein</keyword>
<dbReference type="InterPro" id="IPR050078">
    <property type="entry name" value="Ribosomal_L11_MeTrfase_PrmA"/>
</dbReference>
<evidence type="ECO:0000256" key="2">
    <source>
        <dbReference type="ARBA" id="ARBA00022679"/>
    </source>
</evidence>
<keyword evidence="1 3" id="KW-0489">Methyltransferase</keyword>
<dbReference type="GO" id="GO:0016279">
    <property type="term" value="F:protein-lysine N-methyltransferase activity"/>
    <property type="evidence" value="ECO:0007669"/>
    <property type="project" value="TreeGrafter"/>
</dbReference>
<protein>
    <submittedName>
        <fullName evidence="3">Ribosomal protein L11 methyltransferase</fullName>
    </submittedName>
</protein>
<dbReference type="EMBL" id="BOMH01000002">
    <property type="protein sequence ID" value="GID62381.1"/>
    <property type="molecule type" value="Genomic_DNA"/>
</dbReference>
<keyword evidence="4" id="KW-1185">Reference proteome</keyword>
<dbReference type="SUPFAM" id="SSF53335">
    <property type="entry name" value="S-adenosyl-L-methionine-dependent methyltransferases"/>
    <property type="match status" value="1"/>
</dbReference>
<evidence type="ECO:0000256" key="1">
    <source>
        <dbReference type="ARBA" id="ARBA00022603"/>
    </source>
</evidence>
<gene>
    <name evidence="3" type="ORF">Acy02nite_02620</name>
</gene>
<dbReference type="RefSeq" id="WP_203737721.1">
    <property type="nucleotide sequence ID" value="NZ_BAAAUC010000002.1"/>
</dbReference>
<dbReference type="GO" id="GO:0005840">
    <property type="term" value="C:ribosome"/>
    <property type="evidence" value="ECO:0007669"/>
    <property type="project" value="UniProtKB-KW"/>
</dbReference>
<accession>A0A919IDI1</accession>
<dbReference type="Pfam" id="PF06325">
    <property type="entry name" value="PrmA"/>
    <property type="match status" value="1"/>
</dbReference>
<dbReference type="GO" id="GO:0032259">
    <property type="term" value="P:methylation"/>
    <property type="evidence" value="ECO:0007669"/>
    <property type="project" value="UniProtKB-KW"/>
</dbReference>
<dbReference type="AlphaFoldDB" id="A0A919IDI1"/>
<keyword evidence="3" id="KW-0689">Ribosomal protein</keyword>
<dbReference type="PANTHER" id="PTHR43648">
    <property type="entry name" value="ELECTRON TRANSFER FLAVOPROTEIN BETA SUBUNIT LYSINE METHYLTRANSFERASE"/>
    <property type="match status" value="1"/>
</dbReference>
<dbReference type="Proteomes" id="UP000619479">
    <property type="component" value="Unassembled WGS sequence"/>
</dbReference>
<organism evidence="3 4">
    <name type="scientific">Actinoplanes cyaneus</name>
    <dbReference type="NCBI Taxonomy" id="52696"/>
    <lineage>
        <taxon>Bacteria</taxon>
        <taxon>Bacillati</taxon>
        <taxon>Actinomycetota</taxon>
        <taxon>Actinomycetes</taxon>
        <taxon>Micromonosporales</taxon>
        <taxon>Micromonosporaceae</taxon>
        <taxon>Actinoplanes</taxon>
    </lineage>
</organism>
<evidence type="ECO:0000313" key="3">
    <source>
        <dbReference type="EMBL" id="GID62381.1"/>
    </source>
</evidence>
<dbReference type="PANTHER" id="PTHR43648:SF1">
    <property type="entry name" value="ELECTRON TRANSFER FLAVOPROTEIN BETA SUBUNIT LYSINE METHYLTRANSFERASE"/>
    <property type="match status" value="1"/>
</dbReference>